<evidence type="ECO:0000313" key="3">
    <source>
        <dbReference type="Proteomes" id="UP001259832"/>
    </source>
</evidence>
<evidence type="ECO:0000313" key="2">
    <source>
        <dbReference type="EMBL" id="KAK1946284.1"/>
    </source>
</evidence>
<protein>
    <recommendedName>
        <fullName evidence="1">Transposase putative helix-turn-helix domain-containing protein</fullName>
    </recommendedName>
</protein>
<accession>A0AAD9LTK8</accession>
<dbReference type="PANTHER" id="PTHR36172">
    <property type="match status" value="1"/>
</dbReference>
<feature type="domain" description="Transposase putative helix-turn-helix" evidence="1">
    <location>
        <begin position="102"/>
        <end position="134"/>
    </location>
</feature>
<name>A0AAD9LTK8_9STRA</name>
<evidence type="ECO:0000259" key="1">
    <source>
        <dbReference type="Pfam" id="PF12323"/>
    </source>
</evidence>
<gene>
    <name evidence="2" type="ORF">P3T76_001837</name>
</gene>
<dbReference type="InterPro" id="IPR021027">
    <property type="entry name" value="Transposase_put_HTH"/>
</dbReference>
<dbReference type="InterPro" id="IPR051491">
    <property type="entry name" value="Recombinase/Transposase-rel"/>
</dbReference>
<dbReference type="AlphaFoldDB" id="A0AAD9LTK8"/>
<comment type="caution">
    <text evidence="2">The sequence shown here is derived from an EMBL/GenBank/DDBJ whole genome shotgun (WGS) entry which is preliminary data.</text>
</comment>
<dbReference type="PANTHER" id="PTHR36172:SF1">
    <property type="entry name" value="RESOLVASE-RELATED"/>
    <property type="match status" value="1"/>
</dbReference>
<dbReference type="Proteomes" id="UP001259832">
    <property type="component" value="Unassembled WGS sequence"/>
</dbReference>
<organism evidence="2 3">
    <name type="scientific">Phytophthora citrophthora</name>
    <dbReference type="NCBI Taxonomy" id="4793"/>
    <lineage>
        <taxon>Eukaryota</taxon>
        <taxon>Sar</taxon>
        <taxon>Stramenopiles</taxon>
        <taxon>Oomycota</taxon>
        <taxon>Peronosporomycetes</taxon>
        <taxon>Peronosporales</taxon>
        <taxon>Peronosporaceae</taxon>
        <taxon>Phytophthora</taxon>
    </lineage>
</organism>
<reference evidence="2" key="1">
    <citation type="submission" date="2023-08" db="EMBL/GenBank/DDBJ databases">
        <title>Reference Genome Resource for the Citrus Pathogen Phytophthora citrophthora.</title>
        <authorList>
            <person name="Moller H."/>
            <person name="Coetzee B."/>
            <person name="Rose L.J."/>
            <person name="Van Niekerk J.M."/>
        </authorList>
    </citation>
    <scope>NUCLEOTIDE SEQUENCE</scope>
    <source>
        <strain evidence="2">STE-U-9442</strain>
    </source>
</reference>
<keyword evidence="3" id="KW-1185">Reference proteome</keyword>
<proteinExistence type="predicted"/>
<dbReference type="Pfam" id="PF12323">
    <property type="entry name" value="HTH_OrfB_IS605"/>
    <property type="match status" value="1"/>
</dbReference>
<dbReference type="EMBL" id="JASMQC010000003">
    <property type="protein sequence ID" value="KAK1946284.1"/>
    <property type="molecule type" value="Genomic_DNA"/>
</dbReference>
<sequence length="455" mass="51797">MNCLEPKPWFAFLKQRNTDQQTQSLLALEHFDNTARWPCDREKHESKRVTFESKPQRAAEISGYTATINVLKCNATDHADDIEAASAIRGELKAQDKLLTTRMRKYQLFPTTKQSQQLIRYMGTCRWTYNQAVAHFRATNVSKAATLRDLYVTQVSNKQRVYPEGMEPPPQWVYETPKSFRFNALRKFESSVKSAFSNPSTGNIKKFKVRFKSRKTDGRYFTFYEDASLATIQHRRGQRALLSISKLKGIQIRCDLGLVITNEIQITNTNGFWYAVIPQAYCTKEYSYHDRVIALDPGVKAFMTGVDLNGNVLHVDRGTREHLDGYRSRIIDAQIEMALIKKHQGTSVRAAVASVHESQACIPLRYGKTEKRREGDALPDGSLPDEDVRRYHPPCVQFKGYGEEKYCSEPHLQPVAAGPQAFPIPADSEGQVRVDGENPCHLLGDVHESDMWAVL</sequence>